<dbReference type="Pfam" id="PF10609">
    <property type="entry name" value="ParA"/>
    <property type="match status" value="1"/>
</dbReference>
<keyword evidence="5" id="KW-1185">Reference proteome</keyword>
<feature type="region of interest" description="Disordered" evidence="3">
    <location>
        <begin position="1"/>
        <end position="21"/>
    </location>
</feature>
<dbReference type="Gene3D" id="3.40.50.300">
    <property type="entry name" value="P-loop containing nucleotide triphosphate hydrolases"/>
    <property type="match status" value="1"/>
</dbReference>
<evidence type="ECO:0000256" key="3">
    <source>
        <dbReference type="SAM" id="MobiDB-lite"/>
    </source>
</evidence>
<accession>A0A7I9VQV9</accession>
<dbReference type="Proteomes" id="UP000503640">
    <property type="component" value="Unassembled WGS sequence"/>
</dbReference>
<dbReference type="PANTHER" id="PTHR43384:SF4">
    <property type="entry name" value="CELLULOSE BIOSYNTHESIS PROTEIN BCSQ-RELATED"/>
    <property type="match status" value="1"/>
</dbReference>
<dbReference type="AlphaFoldDB" id="A0A7I9VQV9"/>
<gene>
    <name evidence="4" type="ORF">AMYX_30980</name>
</gene>
<dbReference type="GO" id="GO:0016887">
    <property type="term" value="F:ATP hydrolysis activity"/>
    <property type="evidence" value="ECO:0007669"/>
    <property type="project" value="TreeGrafter"/>
</dbReference>
<comment type="caution">
    <text evidence="4">The sequence shown here is derived from an EMBL/GenBank/DDBJ whole genome shotgun (WGS) entry which is preliminary data.</text>
</comment>
<evidence type="ECO:0000313" key="4">
    <source>
        <dbReference type="EMBL" id="GEJ58357.1"/>
    </source>
</evidence>
<dbReference type="GO" id="GO:0009898">
    <property type="term" value="C:cytoplasmic side of plasma membrane"/>
    <property type="evidence" value="ECO:0007669"/>
    <property type="project" value="TreeGrafter"/>
</dbReference>
<evidence type="ECO:0000256" key="1">
    <source>
        <dbReference type="ARBA" id="ARBA00022741"/>
    </source>
</evidence>
<reference evidence="5" key="1">
    <citation type="journal article" date="2020" name="Appl. Environ. Microbiol.">
        <title>Diazotrophic Anaeromyxobacter Isolates from Soils.</title>
        <authorList>
            <person name="Masuda Y."/>
            <person name="Yamanaka H."/>
            <person name="Xu Z.X."/>
            <person name="Shiratori Y."/>
            <person name="Aono T."/>
            <person name="Amachi S."/>
            <person name="Senoo K."/>
            <person name="Itoh H."/>
        </authorList>
    </citation>
    <scope>NUCLEOTIDE SEQUENCE [LARGE SCALE GENOMIC DNA]</scope>
    <source>
        <strain evidence="5">R267</strain>
    </source>
</reference>
<keyword evidence="2 4" id="KW-0067">ATP-binding</keyword>
<dbReference type="EMBL" id="BJTG01000007">
    <property type="protein sequence ID" value="GEJ58357.1"/>
    <property type="molecule type" value="Genomic_DNA"/>
</dbReference>
<dbReference type="RefSeq" id="WP_176066818.1">
    <property type="nucleotide sequence ID" value="NZ_BJTG01000007.1"/>
</dbReference>
<dbReference type="GO" id="GO:0051782">
    <property type="term" value="P:negative regulation of cell division"/>
    <property type="evidence" value="ECO:0007669"/>
    <property type="project" value="TreeGrafter"/>
</dbReference>
<dbReference type="SUPFAM" id="SSF52540">
    <property type="entry name" value="P-loop containing nucleoside triphosphate hydrolases"/>
    <property type="match status" value="1"/>
</dbReference>
<dbReference type="GO" id="GO:0005829">
    <property type="term" value="C:cytosol"/>
    <property type="evidence" value="ECO:0007669"/>
    <property type="project" value="TreeGrafter"/>
</dbReference>
<protein>
    <submittedName>
        <fullName evidence="4">ATP-binding protein</fullName>
    </submittedName>
</protein>
<dbReference type="GO" id="GO:0005524">
    <property type="term" value="F:ATP binding"/>
    <property type="evidence" value="ECO:0007669"/>
    <property type="project" value="UniProtKB-KW"/>
</dbReference>
<dbReference type="InterPro" id="IPR027417">
    <property type="entry name" value="P-loop_NTPase"/>
</dbReference>
<dbReference type="InterPro" id="IPR033756">
    <property type="entry name" value="YlxH/NBP35"/>
</dbReference>
<name>A0A7I9VQV9_9BACT</name>
<evidence type="ECO:0000313" key="5">
    <source>
        <dbReference type="Proteomes" id="UP000503640"/>
    </source>
</evidence>
<organism evidence="4 5">
    <name type="scientific">Anaeromyxobacter diazotrophicus</name>
    <dbReference type="NCBI Taxonomy" id="2590199"/>
    <lineage>
        <taxon>Bacteria</taxon>
        <taxon>Pseudomonadati</taxon>
        <taxon>Myxococcota</taxon>
        <taxon>Myxococcia</taxon>
        <taxon>Myxococcales</taxon>
        <taxon>Cystobacterineae</taxon>
        <taxon>Anaeromyxobacteraceae</taxon>
        <taxon>Anaeromyxobacter</taxon>
    </lineage>
</organism>
<dbReference type="InterPro" id="IPR050625">
    <property type="entry name" value="ParA/MinD_ATPase"/>
</dbReference>
<evidence type="ECO:0000256" key="2">
    <source>
        <dbReference type="ARBA" id="ARBA00022840"/>
    </source>
</evidence>
<proteinExistence type="predicted"/>
<dbReference type="PANTHER" id="PTHR43384">
    <property type="entry name" value="SEPTUM SITE-DETERMINING PROTEIN MIND HOMOLOG, CHLOROPLASTIC-RELATED"/>
    <property type="match status" value="1"/>
</dbReference>
<keyword evidence="1" id="KW-0547">Nucleotide-binding</keyword>
<sequence>MADARPLQLVPADPPGPRRPAVRALRRPARVVSVGGGKGGIGKSLVAANLAIALARRGERVVLVDADLAGANLHTCLGLELPRRGLADVMERRAELAEVAVPTGVENLGLVAGAMDHPDAANPKLSQKARLVKQLQALDADRVVIDLGAGTHLHVLDLFLVSEHGLLVLVPEPSAVENVYRFVKAAFWRRVRHAVSAHGCEAQLRAVIGAGTFRSPAEILGALSARHPQSGAVLARELAAFRPRLVVNQARTPQDEQVGQAVVGAWRKFFGLRMDYLGHVPHDSEMWRAMRARRPLLVHAPEAAAAQSFAQLAEGLAALETAEIASGRAT</sequence>